<feature type="transmembrane region" description="Helical" evidence="1">
    <location>
        <begin position="88"/>
        <end position="107"/>
    </location>
</feature>
<dbReference type="PANTHER" id="PTHR35473">
    <property type="entry name" value="1-ACYL-SN-GLYCEROL-3-PHOSPHATE ACYLTRANSFERASE"/>
    <property type="match status" value="1"/>
</dbReference>
<organism evidence="2 3">
    <name type="scientific">Microcystis aeruginosa NIES-3787</name>
    <dbReference type="NCBI Taxonomy" id="2517782"/>
    <lineage>
        <taxon>Bacteria</taxon>
        <taxon>Bacillati</taxon>
        <taxon>Cyanobacteriota</taxon>
        <taxon>Cyanophyceae</taxon>
        <taxon>Oscillatoriophycideae</taxon>
        <taxon>Chroococcales</taxon>
        <taxon>Microcystaceae</taxon>
        <taxon>Microcystis</taxon>
    </lineage>
</organism>
<feature type="transmembrane region" description="Helical" evidence="1">
    <location>
        <begin position="21"/>
        <end position="38"/>
    </location>
</feature>
<reference evidence="2 3" key="1">
    <citation type="submission" date="2019-02" db="EMBL/GenBank/DDBJ databases">
        <title>Draft genome sequence of Arthrospira platensis NIES-3787.</title>
        <authorList>
            <person name="Yamaguchi H."/>
            <person name="Suzuki S."/>
            <person name="Kawachi M."/>
        </authorList>
    </citation>
    <scope>NUCLEOTIDE SEQUENCE [LARGE SCALE GENOMIC DNA]</scope>
    <source>
        <strain evidence="2 3">NIES-3787</strain>
    </source>
</reference>
<comment type="caution">
    <text evidence="2">The sequence shown here is derived from an EMBL/GenBank/DDBJ whole genome shotgun (WGS) entry which is preliminary data.</text>
</comment>
<dbReference type="Proteomes" id="UP000438874">
    <property type="component" value="Unassembled WGS sequence"/>
</dbReference>
<evidence type="ECO:0000313" key="3">
    <source>
        <dbReference type="Proteomes" id="UP000438874"/>
    </source>
</evidence>
<protein>
    <recommendedName>
        <fullName evidence="4">DUF3593 domain-containing protein</fullName>
    </recommendedName>
</protein>
<proteinExistence type="predicted"/>
<sequence length="123" mass="13478">MLPVGGCGVPVKLALTMNKESLFAISLFPYLGFLWLVTRSGKMPLLALIGFYVLLIFVFITIPAGIYAKIHYGQELANVDWLHGSAEFFLTLSNILVVLGFRQAILAKKQTEKGEQGTGSSEQ</sequence>
<evidence type="ECO:0000313" key="2">
    <source>
        <dbReference type="EMBL" id="GCL46224.1"/>
    </source>
</evidence>
<evidence type="ECO:0008006" key="4">
    <source>
        <dbReference type="Google" id="ProtNLM"/>
    </source>
</evidence>
<evidence type="ECO:0000256" key="1">
    <source>
        <dbReference type="SAM" id="Phobius"/>
    </source>
</evidence>
<keyword evidence="1" id="KW-1133">Transmembrane helix</keyword>
<dbReference type="AlphaFoldDB" id="A0A6H9G908"/>
<dbReference type="PANTHER" id="PTHR35473:SF3">
    <property type="entry name" value="1-ACYL-SN-GLYCEROL-3-PHOSPHATE ACYLTRANSFERASE"/>
    <property type="match status" value="1"/>
</dbReference>
<dbReference type="Pfam" id="PF12159">
    <property type="entry name" value="DUF3593"/>
    <property type="match status" value="1"/>
</dbReference>
<dbReference type="InterPro" id="IPR021995">
    <property type="entry name" value="DUF3593"/>
</dbReference>
<accession>A0A6H9G908</accession>
<keyword evidence="1" id="KW-0812">Transmembrane</keyword>
<feature type="transmembrane region" description="Helical" evidence="1">
    <location>
        <begin position="45"/>
        <end position="68"/>
    </location>
</feature>
<name>A0A6H9G908_MICAE</name>
<keyword evidence="1" id="KW-0472">Membrane</keyword>
<gene>
    <name evidence="2" type="ORF">NIES3787_19160</name>
</gene>
<dbReference type="EMBL" id="BJCH01000017">
    <property type="protein sequence ID" value="GCL46224.1"/>
    <property type="molecule type" value="Genomic_DNA"/>
</dbReference>